<accession>A0ABT8U168</accession>
<feature type="non-terminal residue" evidence="2">
    <location>
        <position position="1"/>
    </location>
</feature>
<gene>
    <name evidence="2" type="ORF">QWJ41_21710</name>
</gene>
<evidence type="ECO:0000313" key="2">
    <source>
        <dbReference type="EMBL" id="MDO3398342.1"/>
    </source>
</evidence>
<evidence type="ECO:0008006" key="4">
    <source>
        <dbReference type="Google" id="ProtNLM"/>
    </source>
</evidence>
<evidence type="ECO:0000313" key="3">
    <source>
        <dbReference type="Proteomes" id="UP001168363"/>
    </source>
</evidence>
<dbReference type="Proteomes" id="UP001168363">
    <property type="component" value="Unassembled WGS sequence"/>
</dbReference>
<dbReference type="EMBL" id="JAULSC010000455">
    <property type="protein sequence ID" value="MDO3398342.1"/>
    <property type="molecule type" value="Genomic_DNA"/>
</dbReference>
<keyword evidence="1" id="KW-0732">Signal</keyword>
<feature type="non-terminal residue" evidence="2">
    <location>
        <position position="72"/>
    </location>
</feature>
<evidence type="ECO:0000256" key="1">
    <source>
        <dbReference type="SAM" id="SignalP"/>
    </source>
</evidence>
<keyword evidence="3" id="KW-1185">Reference proteome</keyword>
<protein>
    <recommendedName>
        <fullName evidence="4">ABC transporter substrate-binding protein</fullName>
    </recommendedName>
</protein>
<sequence>LLVLLTALALSLVLSSCALLAGDDEPGAQPTSSAQPAPRVVVTAVQRTLDLRAAGVRRQDRGRFERALTPGP</sequence>
<name>A0ABT8U168_9ACTN</name>
<reference evidence="2" key="1">
    <citation type="submission" date="2023-06" db="EMBL/GenBank/DDBJ databases">
        <title>Genome sequence of Nocardioides sp. SOB44.</title>
        <authorList>
            <person name="Zhang G."/>
        </authorList>
    </citation>
    <scope>NUCLEOTIDE SEQUENCE</scope>
    <source>
        <strain evidence="2">SOB44</strain>
    </source>
</reference>
<feature type="signal peptide" evidence="1">
    <location>
        <begin position="1"/>
        <end position="21"/>
    </location>
</feature>
<organism evidence="2 3">
    <name type="scientific">Nocardioides cremeus</name>
    <dbReference type="NCBI Taxonomy" id="3058044"/>
    <lineage>
        <taxon>Bacteria</taxon>
        <taxon>Bacillati</taxon>
        <taxon>Actinomycetota</taxon>
        <taxon>Actinomycetes</taxon>
        <taxon>Propionibacteriales</taxon>
        <taxon>Nocardioidaceae</taxon>
        <taxon>Nocardioides</taxon>
    </lineage>
</organism>
<comment type="caution">
    <text evidence="2">The sequence shown here is derived from an EMBL/GenBank/DDBJ whole genome shotgun (WGS) entry which is preliminary data.</text>
</comment>
<dbReference type="RefSeq" id="WP_302710577.1">
    <property type="nucleotide sequence ID" value="NZ_JAULSC010000455.1"/>
</dbReference>
<proteinExistence type="predicted"/>
<feature type="chain" id="PRO_5047413830" description="ABC transporter substrate-binding protein" evidence="1">
    <location>
        <begin position="22"/>
        <end position="72"/>
    </location>
</feature>